<name>A0AAN5C6Y0_9BILA</name>
<proteinExistence type="predicted"/>
<gene>
    <name evidence="3" type="ORF">PMAYCL1PPCAC_09933</name>
</gene>
<dbReference type="AlphaFoldDB" id="A0AAN5C6Y0"/>
<protein>
    <recommendedName>
        <fullName evidence="2">Saposin B-type domain-containing protein</fullName>
    </recommendedName>
</protein>
<accession>A0AAN5C6Y0</accession>
<evidence type="ECO:0000256" key="1">
    <source>
        <dbReference type="ARBA" id="ARBA00023157"/>
    </source>
</evidence>
<feature type="domain" description="Saposin B-type" evidence="2">
    <location>
        <begin position="1"/>
        <end position="83"/>
    </location>
</feature>
<feature type="non-terminal residue" evidence="3">
    <location>
        <position position="1"/>
    </location>
</feature>
<comment type="caution">
    <text evidence="3">The sequence shown here is derived from an EMBL/GenBank/DDBJ whole genome shotgun (WGS) entry which is preliminary data.</text>
</comment>
<evidence type="ECO:0000313" key="4">
    <source>
        <dbReference type="Proteomes" id="UP001328107"/>
    </source>
</evidence>
<dbReference type="EMBL" id="BTRK01000003">
    <property type="protein sequence ID" value="GMR39738.1"/>
    <property type="molecule type" value="Genomic_DNA"/>
</dbReference>
<dbReference type="PROSITE" id="PS50015">
    <property type="entry name" value="SAP_B"/>
    <property type="match status" value="1"/>
</dbReference>
<reference evidence="4" key="1">
    <citation type="submission" date="2022-10" db="EMBL/GenBank/DDBJ databases">
        <title>Genome assembly of Pristionchus species.</title>
        <authorList>
            <person name="Yoshida K."/>
            <person name="Sommer R.J."/>
        </authorList>
    </citation>
    <scope>NUCLEOTIDE SEQUENCE [LARGE SCALE GENOMIC DNA]</scope>
    <source>
        <strain evidence="4">RS5460</strain>
    </source>
</reference>
<dbReference type="SUPFAM" id="SSF47862">
    <property type="entry name" value="Saposin"/>
    <property type="match status" value="1"/>
</dbReference>
<keyword evidence="1" id="KW-1015">Disulfide bond</keyword>
<dbReference type="Proteomes" id="UP001328107">
    <property type="component" value="Unassembled WGS sequence"/>
</dbReference>
<evidence type="ECO:0000259" key="2">
    <source>
        <dbReference type="PROSITE" id="PS50015"/>
    </source>
</evidence>
<dbReference type="InterPro" id="IPR011001">
    <property type="entry name" value="Saposin-like"/>
</dbReference>
<dbReference type="Gene3D" id="1.10.225.10">
    <property type="entry name" value="Saposin-like"/>
    <property type="match status" value="1"/>
</dbReference>
<dbReference type="SMART" id="SM00741">
    <property type="entry name" value="SapB"/>
    <property type="match status" value="1"/>
</dbReference>
<sequence length="83" mass="9433">KLNCVTCSTIVQGIRQLLEEEQVDEAIDEFLIKACITLDIQTPYICETMIKEQADELYFVIERVIFTPDEICGIFVDDCGTPV</sequence>
<dbReference type="InterPro" id="IPR008139">
    <property type="entry name" value="SaposinB_dom"/>
</dbReference>
<evidence type="ECO:0000313" key="3">
    <source>
        <dbReference type="EMBL" id="GMR39738.1"/>
    </source>
</evidence>
<organism evidence="3 4">
    <name type="scientific">Pristionchus mayeri</name>
    <dbReference type="NCBI Taxonomy" id="1317129"/>
    <lineage>
        <taxon>Eukaryota</taxon>
        <taxon>Metazoa</taxon>
        <taxon>Ecdysozoa</taxon>
        <taxon>Nematoda</taxon>
        <taxon>Chromadorea</taxon>
        <taxon>Rhabditida</taxon>
        <taxon>Rhabditina</taxon>
        <taxon>Diplogasteromorpha</taxon>
        <taxon>Diplogasteroidea</taxon>
        <taxon>Neodiplogasteridae</taxon>
        <taxon>Pristionchus</taxon>
    </lineage>
</organism>
<keyword evidence="4" id="KW-1185">Reference proteome</keyword>
<feature type="non-terminal residue" evidence="3">
    <location>
        <position position="83"/>
    </location>
</feature>